<protein>
    <submittedName>
        <fullName evidence="2">Phospholipase C</fullName>
    </submittedName>
</protein>
<dbReference type="Pfam" id="PF04185">
    <property type="entry name" value="Phosphoesterase"/>
    <property type="match status" value="1"/>
</dbReference>
<dbReference type="KEGG" id="min:Minf_0120"/>
<proteinExistence type="predicted"/>
<dbReference type="EMBL" id="CP000975">
    <property type="protein sequence ID" value="ACD82180.1"/>
    <property type="molecule type" value="Genomic_DNA"/>
</dbReference>
<dbReference type="Gene3D" id="3.40.720.10">
    <property type="entry name" value="Alkaline Phosphatase, subunit A"/>
    <property type="match status" value="2"/>
</dbReference>
<dbReference type="Gene3D" id="2.160.20.10">
    <property type="entry name" value="Single-stranded right-handed beta-helix, Pectin lyase-like"/>
    <property type="match status" value="1"/>
</dbReference>
<dbReference type="OrthoDB" id="980947at2"/>
<evidence type="ECO:0000256" key="1">
    <source>
        <dbReference type="ARBA" id="ARBA00022801"/>
    </source>
</evidence>
<evidence type="ECO:0000313" key="3">
    <source>
        <dbReference type="Proteomes" id="UP000009149"/>
    </source>
</evidence>
<dbReference type="PANTHER" id="PTHR31956:SF1">
    <property type="entry name" value="NON-SPECIFIC PHOSPHOLIPASE C1"/>
    <property type="match status" value="1"/>
</dbReference>
<dbReference type="InterPro" id="IPR007312">
    <property type="entry name" value="Phosphoesterase"/>
</dbReference>
<dbReference type="eggNOG" id="COG3210">
    <property type="taxonomic scope" value="Bacteria"/>
</dbReference>
<evidence type="ECO:0000313" key="2">
    <source>
        <dbReference type="EMBL" id="ACD82180.1"/>
    </source>
</evidence>
<keyword evidence="1" id="KW-0378">Hydrolase</keyword>
<sequence>MKKKLRIESLEKRYLMHAAPVDHQSHLSAMQGGVALDGVESAGSRNIIVKDWSQFKAADFADKIYNDVTIDNKTGWFNGKSGAFLGFNKLEVEGNLKGSTLEILGLNPTVNNAVQVDGNMVNSSVISPAAQVEKIEVKGRMELAEGSMVLTNALGSLEVGGKLLVDGGIIETTSKDLGKVEATKGITLQGGLIGSTSGIGEIESMGKITESKGSSIFAWSGIGAIKGKELDLDGVVYAYKGITLEGKDGVVIGKEGLIESKRGVVSVKSDDEILNKGVVEGVGVMMDSKGDDPYSLAVENEGTIRALGEGSGEGKVILKAEQNAVQDEGKLIARDGDTGGEVEINAPWAVLWGKGTVDVRGKDGGGKVILQGTNAVVGPQDVIEASAVDKGNGGQIRILADNTTVVGNLLANGGKDGGSGGRILLEGLNQADFGGKILASAQSKGEGGMVSIVSVGPVVVDGKIELHGGEEKGDGGMLNILAGNDLTTGGRWNLDAGQRGNGGMVALVSQGENEFRAELTALGGKESGNGGTLFYSSGWIGTDFNGIADMSARANGNGGLVILESTGESAITGSILVDGGKNGGNGGQIFIQGDKTVYNVGTYGLSAPQGTVGMLNFEAPKVSADLFSNAPGQSPIRHVIMVMGENHSFDNFYATYVPKQGQSVKNFLSEGIINPNGTPGPHFSTAEQATAVDRTIYQIEPKITGFYKYLPQPYSSNYTTPDKRFPTNLPNGPFQITKWAPYDSKTGDPIHTYFTELQQTDGGTNRLYTWVGQTFSKIPEGGVSMGFYNVLAGNGKYFNYLANAYALGDNFHQSLWGATAPNTLNWVTGGVPLYYTADGKAAVPPQNQIQNPNPVLGTNNRYINDGAAYINFSDPSQPGVEAVRKYLSHLPYSLYQNGDAQKGYYYMLTDYDPAYNMNGSLRPLGPNIKNVPPSNDPTIFQDLQDHGVSWAWFAQGKNTDPQAISIHREAPLYFQYIMESPLKNNIQGMTQFYQDVANDSLPAVSFVRPDATNDGHPASSTPAALQHFFENLVNHVQANKKLWYSSAIMFTVDSTGGYYQPGYNQALTYFGDGPKIPFLMISPYVGEGVVNHQYADTVSMDKFVEKNWKLPPIASNTLDNLPNPVTNPSDPYIPENRPAIGDLTNYFNYSMMTPTDKGNIPSAGQFPVGEQKELNGKGGSSPAIQMVPRSQTGGLDLANEDSLGVFRV</sequence>
<dbReference type="InterPro" id="IPR017850">
    <property type="entry name" value="Alkaline_phosphatase_core_sf"/>
</dbReference>
<dbReference type="GO" id="GO:0042578">
    <property type="term" value="F:phosphoric ester hydrolase activity"/>
    <property type="evidence" value="ECO:0007669"/>
    <property type="project" value="UniProtKB-ARBA"/>
</dbReference>
<gene>
    <name evidence="2" type="primary">plcC</name>
    <name evidence="2" type="ordered locus">Minf_0120</name>
</gene>
<dbReference type="InterPro" id="IPR012334">
    <property type="entry name" value="Pectin_lyas_fold"/>
</dbReference>
<dbReference type="PANTHER" id="PTHR31956">
    <property type="entry name" value="NON-SPECIFIC PHOSPHOLIPASE C4-RELATED"/>
    <property type="match status" value="1"/>
</dbReference>
<dbReference type="eggNOG" id="COG3511">
    <property type="taxonomic scope" value="Bacteria"/>
</dbReference>
<dbReference type="RefSeq" id="WP_012462462.1">
    <property type="nucleotide sequence ID" value="NC_010794.1"/>
</dbReference>
<dbReference type="AlphaFoldDB" id="B3DX40"/>
<dbReference type="Proteomes" id="UP000009149">
    <property type="component" value="Chromosome"/>
</dbReference>
<reference evidence="2 3" key="1">
    <citation type="journal article" date="2008" name="Biol. Direct">
        <title>Complete genome sequence of the extremely acidophilic methanotroph isolate V4, Methylacidiphilum infernorum, a representative of the bacterial phylum Verrucomicrobia.</title>
        <authorList>
            <person name="Hou S."/>
            <person name="Makarova K.S."/>
            <person name="Saw J.H."/>
            <person name="Senin P."/>
            <person name="Ly B.V."/>
            <person name="Zhou Z."/>
            <person name="Ren Y."/>
            <person name="Wang J."/>
            <person name="Galperin M.Y."/>
            <person name="Omelchenko M.V."/>
            <person name="Wolf Y.I."/>
            <person name="Yutin N."/>
            <person name="Koonin E.V."/>
            <person name="Stott M.B."/>
            <person name="Mountain B.W."/>
            <person name="Crowe M.A."/>
            <person name="Smirnova A.V."/>
            <person name="Dunfield P.F."/>
            <person name="Feng L."/>
            <person name="Wang L."/>
            <person name="Alam M."/>
        </authorList>
    </citation>
    <scope>NUCLEOTIDE SEQUENCE [LARGE SCALE GENOMIC DNA]</scope>
    <source>
        <strain evidence="3">Isolate V4</strain>
    </source>
</reference>
<dbReference type="STRING" id="481448.Minf_0120"/>
<accession>B3DX40</accession>
<organism evidence="2 3">
    <name type="scientific">Methylacidiphilum infernorum (isolate V4)</name>
    <name type="common">Methylokorus infernorum (strain V4)</name>
    <dbReference type="NCBI Taxonomy" id="481448"/>
    <lineage>
        <taxon>Bacteria</taxon>
        <taxon>Pseudomonadati</taxon>
        <taxon>Verrucomicrobiota</taxon>
        <taxon>Methylacidiphilae</taxon>
        <taxon>Methylacidiphilales</taxon>
        <taxon>Methylacidiphilaceae</taxon>
        <taxon>Methylacidiphilum (ex Ratnadevi et al. 2023)</taxon>
    </lineage>
</organism>
<name>B3DX40_METI4</name>
<dbReference type="HOGENOM" id="CLU_269993_0_0_0"/>